<evidence type="ECO:0000259" key="1">
    <source>
        <dbReference type="PROSITE" id="PS50144"/>
    </source>
</evidence>
<protein>
    <submittedName>
        <fullName evidence="2">MATH domain-containing protein</fullName>
    </submittedName>
</protein>
<sequence>MCISYITSKTKESNNAMGSSISCVRIENYPTAFNWRIDGFSSLLEQGSGWSVSKKFEIHGHKWLLHVNPFDEKNDGSDRYVSLRLELANASEHSCAVQAFFKFCIYDRLYGKHIEQKVYHNFEATSAVSGVPCMISLENLMITPGFIIDDSIIFGVEIIKANKIPHLTLSGTLFLHKDKVSSTYTWNIDNFYKLPKPKAFSGYFNIGRCQWIICLYPKGVENNNFISLYLCLSEFVESVPNTEVFVEYEICIKDQEKGKHMKNAGRCTFIQTARRKAYGWGKRNFISLEEFESPSNGYLVNTRCIVEVSITILGSSGRVPDPILQSCLED</sequence>
<dbReference type="Proteomes" id="UP001140206">
    <property type="component" value="Unassembled WGS sequence"/>
</dbReference>
<organism evidence="2 3">
    <name type="scientific">Rhynchospora pubera</name>
    <dbReference type="NCBI Taxonomy" id="906938"/>
    <lineage>
        <taxon>Eukaryota</taxon>
        <taxon>Viridiplantae</taxon>
        <taxon>Streptophyta</taxon>
        <taxon>Embryophyta</taxon>
        <taxon>Tracheophyta</taxon>
        <taxon>Spermatophyta</taxon>
        <taxon>Magnoliopsida</taxon>
        <taxon>Liliopsida</taxon>
        <taxon>Poales</taxon>
        <taxon>Cyperaceae</taxon>
        <taxon>Cyperoideae</taxon>
        <taxon>Rhynchosporeae</taxon>
        <taxon>Rhynchospora</taxon>
    </lineage>
</organism>
<accession>A0AAV8AJD4</accession>
<dbReference type="EMBL" id="JAMFTS010006964">
    <property type="protein sequence ID" value="KAJ4731652.1"/>
    <property type="molecule type" value="Genomic_DNA"/>
</dbReference>
<dbReference type="PANTHER" id="PTHR46162:SF2">
    <property type="entry name" value="ANKYRIN REPEAT-CONTAINING PROTEIN-RELATED"/>
    <property type="match status" value="1"/>
</dbReference>
<dbReference type="SUPFAM" id="SSF49599">
    <property type="entry name" value="TRAF domain-like"/>
    <property type="match status" value="2"/>
</dbReference>
<comment type="caution">
    <text evidence="2">The sequence shown here is derived from an EMBL/GenBank/DDBJ whole genome shotgun (WGS) entry which is preliminary data.</text>
</comment>
<dbReference type="InterPro" id="IPR008974">
    <property type="entry name" value="TRAF-like"/>
</dbReference>
<dbReference type="AlphaFoldDB" id="A0AAV8AJD4"/>
<gene>
    <name evidence="2" type="ORF">LUZ62_010122</name>
</gene>
<dbReference type="InterPro" id="IPR002083">
    <property type="entry name" value="MATH/TRAF_dom"/>
</dbReference>
<proteinExistence type="predicted"/>
<dbReference type="PANTHER" id="PTHR46162">
    <property type="entry name" value="TRAF-LIKE FAMILY PROTEIN"/>
    <property type="match status" value="1"/>
</dbReference>
<dbReference type="SMART" id="SM00061">
    <property type="entry name" value="MATH"/>
    <property type="match status" value="1"/>
</dbReference>
<feature type="domain" description="MATH" evidence="1">
    <location>
        <begin position="181"/>
        <end position="310"/>
    </location>
</feature>
<dbReference type="Gene3D" id="2.60.210.10">
    <property type="entry name" value="Apoptosis, Tumor Necrosis Factor Receptor Associated Protein 2, Chain A"/>
    <property type="match status" value="2"/>
</dbReference>
<dbReference type="PROSITE" id="PS50144">
    <property type="entry name" value="MATH"/>
    <property type="match status" value="2"/>
</dbReference>
<evidence type="ECO:0000313" key="3">
    <source>
        <dbReference type="Proteomes" id="UP001140206"/>
    </source>
</evidence>
<name>A0AAV8AJD4_9POAL</name>
<keyword evidence="3" id="KW-1185">Reference proteome</keyword>
<evidence type="ECO:0000313" key="2">
    <source>
        <dbReference type="EMBL" id="KAJ4731652.1"/>
    </source>
</evidence>
<feature type="domain" description="MATH" evidence="1">
    <location>
        <begin position="30"/>
        <end position="158"/>
    </location>
</feature>
<dbReference type="CDD" id="cd00121">
    <property type="entry name" value="MATH"/>
    <property type="match status" value="2"/>
</dbReference>
<dbReference type="Pfam" id="PF22486">
    <property type="entry name" value="MATH_2"/>
    <property type="match status" value="2"/>
</dbReference>
<reference evidence="2" key="1">
    <citation type="submission" date="2022-08" db="EMBL/GenBank/DDBJ databases">
        <authorList>
            <person name="Marques A."/>
        </authorList>
    </citation>
    <scope>NUCLEOTIDE SEQUENCE</scope>
    <source>
        <strain evidence="2">RhyPub2mFocal</strain>
        <tissue evidence="2">Leaves</tissue>
    </source>
</reference>